<reference evidence="21 22" key="1">
    <citation type="submission" date="2012-08" db="EMBL/GenBank/DDBJ databases">
        <title>Oryza genome evolution.</title>
        <authorList>
            <person name="Wing R.A."/>
        </authorList>
    </citation>
    <scope>NUCLEOTIDE SEQUENCE</scope>
</reference>
<dbReference type="InterPro" id="IPR017441">
    <property type="entry name" value="Protein_kinase_ATP_BS"/>
</dbReference>
<dbReference type="PROSITE" id="PS00107">
    <property type="entry name" value="PROTEIN_KINASE_ATP"/>
    <property type="match status" value="1"/>
</dbReference>
<keyword evidence="14" id="KW-0675">Receptor</keyword>
<evidence type="ECO:0000256" key="18">
    <source>
        <dbReference type="PROSITE-ProRule" id="PRU10141"/>
    </source>
</evidence>
<reference evidence="22" key="2">
    <citation type="submission" date="2013-12" db="EMBL/GenBank/DDBJ databases">
        <authorList>
            <person name="Yu Y."/>
            <person name="Lee S."/>
            <person name="de Baynast K."/>
            <person name="Wissotski M."/>
            <person name="Liu L."/>
            <person name="Talag J."/>
            <person name="Goicoechea J."/>
            <person name="Angelova A."/>
            <person name="Jetty R."/>
            <person name="Kudrna D."/>
            <person name="Golser W."/>
            <person name="Rivera L."/>
            <person name="Zhang J."/>
            <person name="Wing R."/>
        </authorList>
    </citation>
    <scope>NUCLEOTIDE SEQUENCE</scope>
</reference>
<dbReference type="GO" id="GO:0004674">
    <property type="term" value="F:protein serine/threonine kinase activity"/>
    <property type="evidence" value="ECO:0007669"/>
    <property type="project" value="UniProtKB-KW"/>
</dbReference>
<keyword evidence="11" id="KW-1133">Transmembrane helix</keyword>
<evidence type="ECO:0000256" key="3">
    <source>
        <dbReference type="ARBA" id="ARBA00022527"/>
    </source>
</evidence>
<dbReference type="AlphaFoldDB" id="A0A0D9XNS4"/>
<dbReference type="InterPro" id="IPR000719">
    <property type="entry name" value="Prot_kinase_dom"/>
</dbReference>
<evidence type="ECO:0000256" key="8">
    <source>
        <dbReference type="ARBA" id="ARBA00022741"/>
    </source>
</evidence>
<dbReference type="Pfam" id="PF07714">
    <property type="entry name" value="PK_Tyr_Ser-Thr"/>
    <property type="match status" value="1"/>
</dbReference>
<evidence type="ECO:0000256" key="4">
    <source>
        <dbReference type="ARBA" id="ARBA00022536"/>
    </source>
</evidence>
<keyword evidence="10 18" id="KW-0067">ATP-binding</keyword>
<dbReference type="EnsemblPlants" id="LPERR11G01810.1">
    <property type="protein sequence ID" value="LPERR11G01810.1"/>
    <property type="gene ID" value="LPERR11G01810"/>
</dbReference>
<feature type="binding site" evidence="18">
    <location>
        <position position="138"/>
    </location>
    <ligand>
        <name>ATP</name>
        <dbReference type="ChEBI" id="CHEBI:30616"/>
    </ligand>
</feature>
<keyword evidence="4" id="KW-0245">EGF-like domain</keyword>
<evidence type="ECO:0000256" key="16">
    <source>
        <dbReference type="ARBA" id="ARBA00047899"/>
    </source>
</evidence>
<evidence type="ECO:0000256" key="12">
    <source>
        <dbReference type="ARBA" id="ARBA00023136"/>
    </source>
</evidence>
<evidence type="ECO:0000256" key="5">
    <source>
        <dbReference type="ARBA" id="ARBA00022679"/>
    </source>
</evidence>
<evidence type="ECO:0000256" key="14">
    <source>
        <dbReference type="ARBA" id="ARBA00023170"/>
    </source>
</evidence>
<comment type="catalytic activity">
    <reaction evidence="16">
        <text>L-threonyl-[protein] + ATP = O-phospho-L-threonyl-[protein] + ADP + H(+)</text>
        <dbReference type="Rhea" id="RHEA:46608"/>
        <dbReference type="Rhea" id="RHEA-COMP:11060"/>
        <dbReference type="Rhea" id="RHEA-COMP:11605"/>
        <dbReference type="ChEBI" id="CHEBI:15378"/>
        <dbReference type="ChEBI" id="CHEBI:30013"/>
        <dbReference type="ChEBI" id="CHEBI:30616"/>
        <dbReference type="ChEBI" id="CHEBI:61977"/>
        <dbReference type="ChEBI" id="CHEBI:456216"/>
        <dbReference type="EC" id="2.7.11.1"/>
    </reaction>
</comment>
<dbReference type="GO" id="GO:0016020">
    <property type="term" value="C:membrane"/>
    <property type="evidence" value="ECO:0007669"/>
    <property type="project" value="UniProtKB-SubCell"/>
</dbReference>
<evidence type="ECO:0000313" key="21">
    <source>
        <dbReference type="EnsemblPlants" id="LPERR11G01810.1"/>
    </source>
</evidence>
<evidence type="ECO:0000256" key="15">
    <source>
        <dbReference type="ARBA" id="ARBA00023180"/>
    </source>
</evidence>
<evidence type="ECO:0000313" key="22">
    <source>
        <dbReference type="Proteomes" id="UP000032180"/>
    </source>
</evidence>
<evidence type="ECO:0000256" key="1">
    <source>
        <dbReference type="ARBA" id="ARBA00004479"/>
    </source>
</evidence>
<dbReference type="Pfam" id="PF14368">
    <property type="entry name" value="LTP_2"/>
    <property type="match status" value="1"/>
</dbReference>
<dbReference type="GO" id="GO:0005524">
    <property type="term" value="F:ATP binding"/>
    <property type="evidence" value="ECO:0007669"/>
    <property type="project" value="UniProtKB-UniRule"/>
</dbReference>
<feature type="domain" description="Protein kinase" evidence="20">
    <location>
        <begin position="110"/>
        <end position="219"/>
    </location>
</feature>
<evidence type="ECO:0000256" key="2">
    <source>
        <dbReference type="ARBA" id="ARBA00012513"/>
    </source>
</evidence>
<dbReference type="InterPro" id="IPR036312">
    <property type="entry name" value="Bifun_inhib/LTP/seed_sf"/>
</dbReference>
<feature type="signal peptide" evidence="19">
    <location>
        <begin position="1"/>
        <end position="28"/>
    </location>
</feature>
<evidence type="ECO:0000256" key="19">
    <source>
        <dbReference type="SAM" id="SignalP"/>
    </source>
</evidence>
<keyword evidence="22" id="KW-1185">Reference proteome</keyword>
<evidence type="ECO:0000259" key="20">
    <source>
        <dbReference type="PROSITE" id="PS50011"/>
    </source>
</evidence>
<dbReference type="HOGENOM" id="CLU_1263172_0_0_1"/>
<keyword evidence="15" id="KW-0325">Glycoprotein</keyword>
<dbReference type="Proteomes" id="UP000032180">
    <property type="component" value="Chromosome 11"/>
</dbReference>
<dbReference type="InterPro" id="IPR011009">
    <property type="entry name" value="Kinase-like_dom_sf"/>
</dbReference>
<comment type="catalytic activity">
    <reaction evidence="17">
        <text>L-seryl-[protein] + ATP = O-phospho-L-seryl-[protein] + ADP + H(+)</text>
        <dbReference type="Rhea" id="RHEA:17989"/>
        <dbReference type="Rhea" id="RHEA-COMP:9863"/>
        <dbReference type="Rhea" id="RHEA-COMP:11604"/>
        <dbReference type="ChEBI" id="CHEBI:15378"/>
        <dbReference type="ChEBI" id="CHEBI:29999"/>
        <dbReference type="ChEBI" id="CHEBI:30616"/>
        <dbReference type="ChEBI" id="CHEBI:83421"/>
        <dbReference type="ChEBI" id="CHEBI:456216"/>
        <dbReference type="EC" id="2.7.11.1"/>
    </reaction>
</comment>
<dbReference type="STRING" id="77586.A0A0D9XNS4"/>
<feature type="chain" id="PRO_5002350130" description="non-specific serine/threonine protein kinase" evidence="19">
    <location>
        <begin position="29"/>
        <end position="219"/>
    </location>
</feature>
<dbReference type="PANTHER" id="PTHR47974:SF4">
    <property type="entry name" value="RECEPTOR-LIKE SERINE_THREONINE-PROTEIN KINASE"/>
    <property type="match status" value="1"/>
</dbReference>
<dbReference type="Gene3D" id="1.10.110.10">
    <property type="entry name" value="Plant lipid-transfer and hydrophobic proteins"/>
    <property type="match status" value="1"/>
</dbReference>
<sequence length="219" mass="24481">MTAAKVVGLFYALAFVAMYHLQVEGCLAAKNIVMHKNGCYSNIERNLGDQLPKEHSYCCQTVAGADVRCICNTFTEADKAKISLSKWVNVARACDNPLPHGTNCAGYLEHFFTDVIGRGGSGVVYKGILNDERVVAVKELRNMSRQSEDEFQAELSVIGRIYHMNLVKMWGCCSQGKHRILVSEYIENGSLVQKLFDKDGSMNMLDWNQRFRIALARCG</sequence>
<evidence type="ECO:0000256" key="13">
    <source>
        <dbReference type="ARBA" id="ARBA00023157"/>
    </source>
</evidence>
<evidence type="ECO:0000256" key="10">
    <source>
        <dbReference type="ARBA" id="ARBA00022840"/>
    </source>
</evidence>
<dbReference type="Gramene" id="LPERR11G01810.1">
    <property type="protein sequence ID" value="LPERR11G01810.1"/>
    <property type="gene ID" value="LPERR11G01810"/>
</dbReference>
<proteinExistence type="predicted"/>
<keyword evidence="3" id="KW-0723">Serine/threonine-protein kinase</keyword>
<name>A0A0D9XNS4_9ORYZ</name>
<dbReference type="FunFam" id="3.30.200.20:FF:000059">
    <property type="entry name" value="S-receptor-like serine/threonine-protein kinase"/>
    <property type="match status" value="1"/>
</dbReference>
<dbReference type="PROSITE" id="PS50011">
    <property type="entry name" value="PROTEIN_KINASE_DOM"/>
    <property type="match status" value="1"/>
</dbReference>
<evidence type="ECO:0000256" key="9">
    <source>
        <dbReference type="ARBA" id="ARBA00022777"/>
    </source>
</evidence>
<protein>
    <recommendedName>
        <fullName evidence="2">non-specific serine/threonine protein kinase</fullName>
        <ecNumber evidence="2">2.7.11.1</ecNumber>
    </recommendedName>
</protein>
<keyword evidence="7 19" id="KW-0732">Signal</keyword>
<dbReference type="eggNOG" id="ENOG502QRH4">
    <property type="taxonomic scope" value="Eukaryota"/>
</dbReference>
<evidence type="ECO:0000256" key="6">
    <source>
        <dbReference type="ARBA" id="ARBA00022692"/>
    </source>
</evidence>
<dbReference type="EC" id="2.7.11.1" evidence="2"/>
<dbReference type="SUPFAM" id="SSF56112">
    <property type="entry name" value="Protein kinase-like (PK-like)"/>
    <property type="match status" value="1"/>
</dbReference>
<evidence type="ECO:0000256" key="11">
    <source>
        <dbReference type="ARBA" id="ARBA00022989"/>
    </source>
</evidence>
<reference evidence="21" key="3">
    <citation type="submission" date="2015-04" db="UniProtKB">
        <authorList>
            <consortium name="EnsemblPlants"/>
        </authorList>
    </citation>
    <scope>IDENTIFICATION</scope>
</reference>
<keyword evidence="13" id="KW-1015">Disulfide bond</keyword>
<organism evidence="21 22">
    <name type="scientific">Leersia perrieri</name>
    <dbReference type="NCBI Taxonomy" id="77586"/>
    <lineage>
        <taxon>Eukaryota</taxon>
        <taxon>Viridiplantae</taxon>
        <taxon>Streptophyta</taxon>
        <taxon>Embryophyta</taxon>
        <taxon>Tracheophyta</taxon>
        <taxon>Spermatophyta</taxon>
        <taxon>Magnoliopsida</taxon>
        <taxon>Liliopsida</taxon>
        <taxon>Poales</taxon>
        <taxon>Poaceae</taxon>
        <taxon>BOP clade</taxon>
        <taxon>Oryzoideae</taxon>
        <taxon>Oryzeae</taxon>
        <taxon>Oryzinae</taxon>
        <taxon>Leersia</taxon>
    </lineage>
</organism>
<dbReference type="Gene3D" id="1.10.510.10">
    <property type="entry name" value="Transferase(Phosphotransferase) domain 1"/>
    <property type="match status" value="1"/>
</dbReference>
<evidence type="ECO:0000256" key="17">
    <source>
        <dbReference type="ARBA" id="ARBA00048679"/>
    </source>
</evidence>
<keyword evidence="6" id="KW-0812">Transmembrane</keyword>
<keyword evidence="12" id="KW-0472">Membrane</keyword>
<keyword evidence="5" id="KW-0808">Transferase</keyword>
<accession>A0A0D9XNS4</accession>
<dbReference type="InterPro" id="IPR016140">
    <property type="entry name" value="Bifunc_inhib/LTP/seed_store"/>
</dbReference>
<keyword evidence="9" id="KW-0418">Kinase</keyword>
<comment type="subcellular location">
    <subcellularLocation>
        <location evidence="1">Membrane</location>
        <topology evidence="1">Single-pass type I membrane protein</topology>
    </subcellularLocation>
</comment>
<dbReference type="InterPro" id="IPR001245">
    <property type="entry name" value="Ser-Thr/Tyr_kinase_cat_dom"/>
</dbReference>
<dbReference type="PANTHER" id="PTHR47974">
    <property type="entry name" value="OS07G0415500 PROTEIN"/>
    <property type="match status" value="1"/>
</dbReference>
<keyword evidence="8 18" id="KW-0547">Nucleotide-binding</keyword>
<evidence type="ECO:0000256" key="7">
    <source>
        <dbReference type="ARBA" id="ARBA00022729"/>
    </source>
</evidence>